<evidence type="ECO:0000313" key="2">
    <source>
        <dbReference type="Proteomes" id="UP001150941"/>
    </source>
</evidence>
<reference evidence="1" key="2">
    <citation type="journal article" date="2023" name="IMA Fungus">
        <title>Comparative genomic study of the Penicillium genus elucidates a diverse pangenome and 15 lateral gene transfer events.</title>
        <authorList>
            <person name="Petersen C."/>
            <person name="Sorensen T."/>
            <person name="Nielsen M.R."/>
            <person name="Sondergaard T.E."/>
            <person name="Sorensen J.L."/>
            <person name="Fitzpatrick D.A."/>
            <person name="Frisvad J.C."/>
            <person name="Nielsen K.L."/>
        </authorList>
    </citation>
    <scope>NUCLEOTIDE SEQUENCE</scope>
    <source>
        <strain evidence="1">IBT 19713</strain>
    </source>
</reference>
<name>A0A9W9P694_9EURO</name>
<gene>
    <name evidence="1" type="ORF">N7468_003211</name>
</gene>
<dbReference type="EMBL" id="JAPQKS010000003">
    <property type="protein sequence ID" value="KAJ5238592.1"/>
    <property type="molecule type" value="Genomic_DNA"/>
</dbReference>
<proteinExistence type="predicted"/>
<keyword evidence="2" id="KW-1185">Reference proteome</keyword>
<dbReference type="GeneID" id="83199811"/>
<evidence type="ECO:0000313" key="1">
    <source>
        <dbReference type="EMBL" id="KAJ5238592.1"/>
    </source>
</evidence>
<organism evidence="1 2">
    <name type="scientific">Penicillium chermesinum</name>
    <dbReference type="NCBI Taxonomy" id="63820"/>
    <lineage>
        <taxon>Eukaryota</taxon>
        <taxon>Fungi</taxon>
        <taxon>Dikarya</taxon>
        <taxon>Ascomycota</taxon>
        <taxon>Pezizomycotina</taxon>
        <taxon>Eurotiomycetes</taxon>
        <taxon>Eurotiomycetidae</taxon>
        <taxon>Eurotiales</taxon>
        <taxon>Aspergillaceae</taxon>
        <taxon>Penicillium</taxon>
    </lineage>
</organism>
<dbReference type="AlphaFoldDB" id="A0A9W9P694"/>
<protein>
    <submittedName>
        <fullName evidence="1">Uncharacterized protein</fullName>
    </submittedName>
</protein>
<reference evidence="1" key="1">
    <citation type="submission" date="2022-11" db="EMBL/GenBank/DDBJ databases">
        <authorList>
            <person name="Petersen C."/>
        </authorList>
    </citation>
    <scope>NUCLEOTIDE SEQUENCE</scope>
    <source>
        <strain evidence="1">IBT 19713</strain>
    </source>
</reference>
<accession>A0A9W9P694</accession>
<comment type="caution">
    <text evidence="1">The sequence shown here is derived from an EMBL/GenBank/DDBJ whole genome shotgun (WGS) entry which is preliminary data.</text>
</comment>
<dbReference type="RefSeq" id="XP_058331511.1">
    <property type="nucleotide sequence ID" value="XM_058472508.1"/>
</dbReference>
<dbReference type="Proteomes" id="UP001150941">
    <property type="component" value="Unassembled WGS sequence"/>
</dbReference>
<sequence length="78" mass="8850">MRAHTWVAVWANHRAVLPLIGRWTVYIYTSGGHSAKILSEIFPDSIQRRGSGIDKDIYLTVTLIDKDLVKHEIGHPDL</sequence>